<organism evidence="3">
    <name type="scientific">Candidatus Kentrum eta</name>
    <dbReference type="NCBI Taxonomy" id="2126337"/>
    <lineage>
        <taxon>Bacteria</taxon>
        <taxon>Pseudomonadati</taxon>
        <taxon>Pseudomonadota</taxon>
        <taxon>Gammaproteobacteria</taxon>
        <taxon>Candidatus Kentrum</taxon>
    </lineage>
</organism>
<sequence>MPSYKKQTPRRPAPGKRMGIGMIAAAWVILLGLLTAVFSHWLYQQENPNPRPSGTLTANGTREVVLLRNRQGHYVATGAIDGQPVRFLLDTGATTVSVPADLAESLDLPTGPPSMTQTANGIVTTYHTRLNEVRLGNIVLRDVRANINPHMPSGAVLLGMSFLKQIEFTQQGDRLTLRQ</sequence>
<dbReference type="InterPro" id="IPR034122">
    <property type="entry name" value="Retropepsin-like_bacterial"/>
</dbReference>
<accession>A0A450UVH8</accession>
<dbReference type="InterPro" id="IPR011969">
    <property type="entry name" value="Clan_AA_Asp_peptidase_C"/>
</dbReference>
<evidence type="ECO:0000313" key="1">
    <source>
        <dbReference type="EMBL" id="VFJ88167.1"/>
    </source>
</evidence>
<dbReference type="Gene3D" id="2.40.70.10">
    <property type="entry name" value="Acid Proteases"/>
    <property type="match status" value="1"/>
</dbReference>
<keyword evidence="3" id="KW-0378">Hydrolase</keyword>
<dbReference type="GO" id="GO:0006508">
    <property type="term" value="P:proteolysis"/>
    <property type="evidence" value="ECO:0007669"/>
    <property type="project" value="UniProtKB-KW"/>
</dbReference>
<dbReference type="AlphaFoldDB" id="A0A450UVH8"/>
<dbReference type="EMBL" id="CAADFG010000007">
    <property type="protein sequence ID" value="VFJ88167.1"/>
    <property type="molecule type" value="Genomic_DNA"/>
</dbReference>
<reference evidence="3" key="1">
    <citation type="submission" date="2019-02" db="EMBL/GenBank/DDBJ databases">
        <authorList>
            <person name="Gruber-Vodicka R. H."/>
            <person name="Seah K. B. B."/>
        </authorList>
    </citation>
    <scope>NUCLEOTIDE SEQUENCE</scope>
    <source>
        <strain evidence="3">BECK_SA2B12</strain>
        <strain evidence="1">BECK_SA2B15</strain>
        <strain evidence="2">BECK_SA2B20</strain>
    </source>
</reference>
<dbReference type="InterPro" id="IPR001969">
    <property type="entry name" value="Aspartic_peptidase_AS"/>
</dbReference>
<dbReference type="CDD" id="cd05483">
    <property type="entry name" value="retropepsin_like_bacteria"/>
    <property type="match status" value="1"/>
</dbReference>
<dbReference type="InterPro" id="IPR021109">
    <property type="entry name" value="Peptidase_aspartic_dom_sf"/>
</dbReference>
<dbReference type="EMBL" id="CAADFI010000008">
    <property type="protein sequence ID" value="VFJ90175.1"/>
    <property type="molecule type" value="Genomic_DNA"/>
</dbReference>
<keyword evidence="3" id="KW-0645">Protease</keyword>
<dbReference type="EMBL" id="CAADFJ010000007">
    <property type="protein sequence ID" value="VFJ96547.1"/>
    <property type="molecule type" value="Genomic_DNA"/>
</dbReference>
<dbReference type="Pfam" id="PF13975">
    <property type="entry name" value="gag-asp_proteas"/>
    <property type="match status" value="1"/>
</dbReference>
<name>A0A450UVH8_9GAMM</name>
<dbReference type="PROSITE" id="PS00141">
    <property type="entry name" value="ASP_PROTEASE"/>
    <property type="match status" value="1"/>
</dbReference>
<dbReference type="NCBIfam" id="TIGR02281">
    <property type="entry name" value="clan_AA_DTGA"/>
    <property type="match status" value="1"/>
</dbReference>
<gene>
    <name evidence="1" type="ORF">BECKH772A_GA0070896_1000723</name>
    <name evidence="2" type="ORF">BECKH772B_GA0070898_1000823</name>
    <name evidence="3" type="ORF">BECKH772C_GA0070978_1000723</name>
</gene>
<evidence type="ECO:0000313" key="3">
    <source>
        <dbReference type="EMBL" id="VFJ96547.1"/>
    </source>
</evidence>
<evidence type="ECO:0000313" key="2">
    <source>
        <dbReference type="EMBL" id="VFJ90175.1"/>
    </source>
</evidence>
<proteinExistence type="predicted"/>
<protein>
    <submittedName>
        <fullName evidence="3">Aspartyl protease family protein</fullName>
    </submittedName>
</protein>
<dbReference type="GO" id="GO:0004190">
    <property type="term" value="F:aspartic-type endopeptidase activity"/>
    <property type="evidence" value="ECO:0007669"/>
    <property type="project" value="InterPro"/>
</dbReference>
<dbReference type="SUPFAM" id="SSF50630">
    <property type="entry name" value="Acid proteases"/>
    <property type="match status" value="1"/>
</dbReference>